<reference evidence="3" key="1">
    <citation type="submission" date="2022-06" db="EMBL/GenBank/DDBJ databases">
        <authorList>
            <person name="Ping M."/>
        </authorList>
    </citation>
    <scope>NUCLEOTIDE SEQUENCE</scope>
    <source>
        <strain evidence="3">JCM11759T</strain>
    </source>
</reference>
<dbReference type="CDD" id="cd00347">
    <property type="entry name" value="Flavin_utilizing_monoxygenases"/>
    <property type="match status" value="1"/>
</dbReference>
<dbReference type="Gene3D" id="3.20.20.30">
    <property type="entry name" value="Luciferase-like domain"/>
    <property type="match status" value="1"/>
</dbReference>
<dbReference type="InterPro" id="IPR050766">
    <property type="entry name" value="Bact_Lucif_Oxidored"/>
</dbReference>
<evidence type="ECO:0000259" key="2">
    <source>
        <dbReference type="Pfam" id="PF00296"/>
    </source>
</evidence>
<dbReference type="InterPro" id="IPR019949">
    <property type="entry name" value="CmoO-like"/>
</dbReference>
<sequence>MTTPSGHLALSVLDTAPVWQDGGPGESLRTAVDLAKRVEDQGYLRYWIAEHHNTPSLATSSPSVIVGRLAAATSTLRLGSGGVMLPNHPPLVVAEQFATLAAFHPDRIDLGVGRAPGTDAVTAQALRRSSDPLSGTDFPEQFGQLRRYLSADAGERGGIVAVPAGGQSVPVFLLGSSPSSAALAGSLGVPFAFAHHLRPDSTEASVQAYRSAFRPSRELAEPYVIVAALVIAAETDDLAQHYSTSMKVAFVRGMAENAPFRPPSAAERVTLSQSDELLVQRQFGPQIIGGPKTLHEGVESLVERTGADELMALTVIHDHEARVRSYQLLSEAAEKIDTRGRNRTMQI</sequence>
<dbReference type="InterPro" id="IPR011251">
    <property type="entry name" value="Luciferase-like_dom"/>
</dbReference>
<gene>
    <name evidence="3" type="ORF">NE857_24305</name>
</gene>
<dbReference type="SUPFAM" id="SSF51679">
    <property type="entry name" value="Bacterial luciferase-like"/>
    <property type="match status" value="1"/>
</dbReference>
<organism evidence="3 4">
    <name type="scientific">Nocardiopsis exhalans</name>
    <dbReference type="NCBI Taxonomy" id="163604"/>
    <lineage>
        <taxon>Bacteria</taxon>
        <taxon>Bacillati</taxon>
        <taxon>Actinomycetota</taxon>
        <taxon>Actinomycetes</taxon>
        <taxon>Streptosporangiales</taxon>
        <taxon>Nocardiopsidaceae</taxon>
        <taxon>Nocardiopsis</taxon>
    </lineage>
</organism>
<proteinExistence type="predicted"/>
<evidence type="ECO:0000313" key="3">
    <source>
        <dbReference type="EMBL" id="USY18408.1"/>
    </source>
</evidence>
<protein>
    <submittedName>
        <fullName evidence="3">LLM class flavin-dependent oxidoreductase</fullName>
    </submittedName>
</protein>
<dbReference type="RefSeq" id="WP_254417803.1">
    <property type="nucleotide sequence ID" value="NZ_BAAAJB010000035.1"/>
</dbReference>
<dbReference type="Proteomes" id="UP001055940">
    <property type="component" value="Chromosome"/>
</dbReference>
<comment type="similarity">
    <text evidence="1">To bacterial alkanal monooxygenase alpha and beta chains.</text>
</comment>
<dbReference type="Pfam" id="PF00296">
    <property type="entry name" value="Bac_luciferase"/>
    <property type="match status" value="1"/>
</dbReference>
<dbReference type="InterPro" id="IPR036661">
    <property type="entry name" value="Luciferase-like_sf"/>
</dbReference>
<dbReference type="PANTHER" id="PTHR30137:SF6">
    <property type="entry name" value="LUCIFERASE-LIKE MONOOXYGENASE"/>
    <property type="match status" value="1"/>
</dbReference>
<name>A0ABY5D4G0_9ACTN</name>
<keyword evidence="4" id="KW-1185">Reference proteome</keyword>
<dbReference type="PANTHER" id="PTHR30137">
    <property type="entry name" value="LUCIFERASE-LIKE MONOOXYGENASE"/>
    <property type="match status" value="1"/>
</dbReference>
<feature type="domain" description="Luciferase-like" evidence="2">
    <location>
        <begin position="12"/>
        <end position="307"/>
    </location>
</feature>
<accession>A0ABY5D4G0</accession>
<dbReference type="NCBIfam" id="TIGR03558">
    <property type="entry name" value="oxido_grp_1"/>
    <property type="match status" value="1"/>
</dbReference>
<evidence type="ECO:0000313" key="4">
    <source>
        <dbReference type="Proteomes" id="UP001055940"/>
    </source>
</evidence>
<dbReference type="EMBL" id="CP099837">
    <property type="protein sequence ID" value="USY18408.1"/>
    <property type="molecule type" value="Genomic_DNA"/>
</dbReference>
<evidence type="ECO:0000256" key="1">
    <source>
        <dbReference type="ARBA" id="ARBA00007789"/>
    </source>
</evidence>